<feature type="domain" description="Zinc-finger" evidence="11">
    <location>
        <begin position="182"/>
        <end position="280"/>
    </location>
</feature>
<evidence type="ECO:0000313" key="12">
    <source>
        <dbReference type="EMBL" id="RZF40703.1"/>
    </source>
</evidence>
<evidence type="ECO:0000256" key="3">
    <source>
        <dbReference type="ARBA" id="ARBA00022490"/>
    </source>
</evidence>
<dbReference type="InterPro" id="IPR040221">
    <property type="entry name" value="CDCA7/CDA7L"/>
</dbReference>
<dbReference type="InterPro" id="IPR018866">
    <property type="entry name" value="Znf-4CXXC_R1"/>
</dbReference>
<evidence type="ECO:0000256" key="8">
    <source>
        <dbReference type="ARBA" id="ARBA00023163"/>
    </source>
</evidence>
<dbReference type="AlphaFoldDB" id="A0A482X4Q2"/>
<protein>
    <recommendedName>
        <fullName evidence="11">Zinc-finger domain-containing protein</fullName>
    </recommendedName>
</protein>
<evidence type="ECO:0000259" key="11">
    <source>
        <dbReference type="Pfam" id="PF10497"/>
    </source>
</evidence>
<keyword evidence="8" id="KW-0804">Transcription</keyword>
<dbReference type="GO" id="GO:0005634">
    <property type="term" value="C:nucleus"/>
    <property type="evidence" value="ECO:0007669"/>
    <property type="project" value="UniProtKB-SubCell"/>
</dbReference>
<accession>A0A482X4Q2</accession>
<dbReference type="OrthoDB" id="298344at2759"/>
<dbReference type="InParanoid" id="A0A482X4Q2"/>
<organism evidence="12 13">
    <name type="scientific">Laodelphax striatellus</name>
    <name type="common">Small brown planthopper</name>
    <name type="synonym">Delphax striatella</name>
    <dbReference type="NCBI Taxonomy" id="195883"/>
    <lineage>
        <taxon>Eukaryota</taxon>
        <taxon>Metazoa</taxon>
        <taxon>Ecdysozoa</taxon>
        <taxon>Arthropoda</taxon>
        <taxon>Hexapoda</taxon>
        <taxon>Insecta</taxon>
        <taxon>Pterygota</taxon>
        <taxon>Neoptera</taxon>
        <taxon>Paraneoptera</taxon>
        <taxon>Hemiptera</taxon>
        <taxon>Auchenorrhyncha</taxon>
        <taxon>Fulgoroidea</taxon>
        <taxon>Delphacidae</taxon>
        <taxon>Criomorphinae</taxon>
        <taxon>Laodelphax</taxon>
    </lineage>
</organism>
<evidence type="ECO:0000256" key="7">
    <source>
        <dbReference type="ARBA" id="ARBA00023015"/>
    </source>
</evidence>
<evidence type="ECO:0000256" key="10">
    <source>
        <dbReference type="SAM" id="MobiDB-lite"/>
    </source>
</evidence>
<comment type="subcellular location">
    <subcellularLocation>
        <location evidence="2">Cytoplasm</location>
    </subcellularLocation>
    <subcellularLocation>
        <location evidence="1">Nucleus</location>
    </subcellularLocation>
</comment>
<keyword evidence="13" id="KW-1185">Reference proteome</keyword>
<reference evidence="12 13" key="1">
    <citation type="journal article" date="2017" name="Gigascience">
        <title>Genome sequence of the small brown planthopper, Laodelphax striatellus.</title>
        <authorList>
            <person name="Zhu J."/>
            <person name="Jiang F."/>
            <person name="Wang X."/>
            <person name="Yang P."/>
            <person name="Bao Y."/>
            <person name="Zhao W."/>
            <person name="Wang W."/>
            <person name="Lu H."/>
            <person name="Wang Q."/>
            <person name="Cui N."/>
            <person name="Li J."/>
            <person name="Chen X."/>
            <person name="Luo L."/>
            <person name="Yu J."/>
            <person name="Kang L."/>
            <person name="Cui F."/>
        </authorList>
    </citation>
    <scope>NUCLEOTIDE SEQUENCE [LARGE SCALE GENOMIC DNA]</scope>
    <source>
        <strain evidence="12">Lst14</strain>
    </source>
</reference>
<dbReference type="PANTHER" id="PTHR31169">
    <property type="entry name" value="OS05G0300700 PROTEIN"/>
    <property type="match status" value="1"/>
</dbReference>
<gene>
    <name evidence="12" type="ORF">LSTR_LSTR007994</name>
</gene>
<dbReference type="EMBL" id="QKKF02017834">
    <property type="protein sequence ID" value="RZF40703.1"/>
    <property type="molecule type" value="Genomic_DNA"/>
</dbReference>
<keyword evidence="9" id="KW-0539">Nucleus</keyword>
<keyword evidence="7" id="KW-0805">Transcription regulation</keyword>
<keyword evidence="3" id="KW-0963">Cytoplasm</keyword>
<evidence type="ECO:0000313" key="13">
    <source>
        <dbReference type="Proteomes" id="UP000291343"/>
    </source>
</evidence>
<evidence type="ECO:0000256" key="1">
    <source>
        <dbReference type="ARBA" id="ARBA00004123"/>
    </source>
</evidence>
<dbReference type="STRING" id="195883.A0A482X4Q2"/>
<proteinExistence type="predicted"/>
<name>A0A482X4Q2_LAOST</name>
<dbReference type="Pfam" id="PF10497">
    <property type="entry name" value="zf-4CXXC_R1"/>
    <property type="match status" value="1"/>
</dbReference>
<dbReference type="GO" id="GO:0005737">
    <property type="term" value="C:cytoplasm"/>
    <property type="evidence" value="ECO:0007669"/>
    <property type="project" value="UniProtKB-SubCell"/>
</dbReference>
<dbReference type="GO" id="GO:0006355">
    <property type="term" value="P:regulation of DNA-templated transcription"/>
    <property type="evidence" value="ECO:0007669"/>
    <property type="project" value="InterPro"/>
</dbReference>
<comment type="caution">
    <text evidence="12">The sequence shown here is derived from an EMBL/GenBank/DDBJ whole genome shotgun (WGS) entry which is preliminary data.</text>
</comment>
<sequence>MASDDTEKQESDFLKKIEENRRRNKELMEKSMADFYKEFPDMKEQVDVLQSKPKTEIQKYVARRKTMDPTFSVAGIKRRRNADMTPTRRSARLSKSDADFNNENKAASNDEDNYSSSDSNDSDSDSKPRKRRRRVSEPPTELKKNPRRRVTGSRASQVPELPVDKVDDRLISKIARRSKKVYDSVNGTTCHQCRQKTTDTKSVCRSGSCVGVRGMFCGVCLKNRYGEDVAEVLKDPNWSCPPCRGDCNCSICRTRLGKMPTGIMVPFIREKGYAHLREYLNRHPEDDE</sequence>
<feature type="region of interest" description="Disordered" evidence="10">
    <location>
        <begin position="63"/>
        <end position="161"/>
    </location>
</feature>
<evidence type="ECO:0000256" key="9">
    <source>
        <dbReference type="ARBA" id="ARBA00023242"/>
    </source>
</evidence>
<evidence type="ECO:0000256" key="2">
    <source>
        <dbReference type="ARBA" id="ARBA00004496"/>
    </source>
</evidence>
<evidence type="ECO:0000256" key="4">
    <source>
        <dbReference type="ARBA" id="ARBA00022499"/>
    </source>
</evidence>
<dbReference type="PANTHER" id="PTHR31169:SF8">
    <property type="entry name" value="ZINC-FINGER DOMAIN OF MONOAMINE-OXIDASE A REPRESSOR R1 PROTEIN"/>
    <property type="match status" value="1"/>
</dbReference>
<evidence type="ECO:0000256" key="6">
    <source>
        <dbReference type="ARBA" id="ARBA00022843"/>
    </source>
</evidence>
<evidence type="ECO:0000256" key="5">
    <source>
        <dbReference type="ARBA" id="ARBA00022553"/>
    </source>
</evidence>
<keyword evidence="5" id="KW-0597">Phosphoprotein</keyword>
<dbReference type="Proteomes" id="UP000291343">
    <property type="component" value="Unassembled WGS sequence"/>
</dbReference>
<keyword evidence="4" id="KW-1017">Isopeptide bond</keyword>
<keyword evidence="6" id="KW-0832">Ubl conjugation</keyword>